<dbReference type="RefSeq" id="WP_390212787.1">
    <property type="nucleotide sequence ID" value="NZ_JBHLXJ010000013.1"/>
</dbReference>
<feature type="transmembrane region" description="Helical" evidence="1">
    <location>
        <begin position="42"/>
        <end position="63"/>
    </location>
</feature>
<keyword evidence="1" id="KW-0472">Membrane</keyword>
<evidence type="ECO:0000256" key="1">
    <source>
        <dbReference type="SAM" id="Phobius"/>
    </source>
</evidence>
<keyword evidence="3" id="KW-1185">Reference proteome</keyword>
<gene>
    <name evidence="2" type="ORF">ACFFJH_11640</name>
</gene>
<evidence type="ECO:0000313" key="2">
    <source>
        <dbReference type="EMBL" id="MFC0350463.1"/>
    </source>
</evidence>
<comment type="caution">
    <text evidence="2">The sequence shown here is derived from an EMBL/GenBank/DDBJ whole genome shotgun (WGS) entry which is preliminary data.</text>
</comment>
<keyword evidence="1" id="KW-0812">Transmembrane</keyword>
<dbReference type="InterPro" id="IPR021529">
    <property type="entry name" value="DUF2798"/>
</dbReference>
<protein>
    <submittedName>
        <fullName evidence="2">DUF2798 domain-containing protein</fullName>
    </submittedName>
</protein>
<proteinExistence type="predicted"/>
<accession>A0ABV6IF64</accession>
<reference evidence="2 3" key="1">
    <citation type="submission" date="2024-09" db="EMBL/GenBank/DDBJ databases">
        <authorList>
            <person name="Sun Q."/>
            <person name="Mori K."/>
        </authorList>
    </citation>
    <scope>NUCLEOTIDE SEQUENCE [LARGE SCALE GENOMIC DNA]</scope>
    <source>
        <strain evidence="2 3">CCM 8677</strain>
    </source>
</reference>
<organism evidence="2 3">
    <name type="scientific">Undibacterium danionis</name>
    <dbReference type="NCBI Taxonomy" id="1812100"/>
    <lineage>
        <taxon>Bacteria</taxon>
        <taxon>Pseudomonadati</taxon>
        <taxon>Pseudomonadota</taxon>
        <taxon>Betaproteobacteria</taxon>
        <taxon>Burkholderiales</taxon>
        <taxon>Oxalobacteraceae</taxon>
        <taxon>Undibacterium</taxon>
    </lineage>
</organism>
<keyword evidence="1" id="KW-1133">Transmembrane helix</keyword>
<evidence type="ECO:0000313" key="3">
    <source>
        <dbReference type="Proteomes" id="UP001589844"/>
    </source>
</evidence>
<dbReference type="Proteomes" id="UP001589844">
    <property type="component" value="Unassembled WGS sequence"/>
</dbReference>
<sequence length="73" mass="8180">MTKEKQQQLAFGFLMSMQMALIMSGILTAVNTGIANGYLARWMHAFLIAWACAFPLVLLFAPFTRKLVSKLVK</sequence>
<name>A0ABV6IF64_9BURK</name>
<dbReference type="Pfam" id="PF11391">
    <property type="entry name" value="DUF2798"/>
    <property type="match status" value="1"/>
</dbReference>
<feature type="transmembrane region" description="Helical" evidence="1">
    <location>
        <begin position="9"/>
        <end position="30"/>
    </location>
</feature>
<dbReference type="EMBL" id="JBHLXJ010000013">
    <property type="protein sequence ID" value="MFC0350463.1"/>
    <property type="molecule type" value="Genomic_DNA"/>
</dbReference>